<reference evidence="1" key="2">
    <citation type="journal article" date="2014" name="ISME J.">
        <title>Microbial stratification in low pH oxic and suboxic macroscopic growths along an acid mine drainage.</title>
        <authorList>
            <person name="Mendez-Garcia C."/>
            <person name="Mesa V."/>
            <person name="Sprenger R.R."/>
            <person name="Richter M."/>
            <person name="Diez M.S."/>
            <person name="Solano J."/>
            <person name="Bargiela R."/>
            <person name="Golyshina O.V."/>
            <person name="Manteca A."/>
            <person name="Ramos J.L."/>
            <person name="Gallego J.R."/>
            <person name="Llorente I."/>
            <person name="Martins Dos Santos V.A."/>
            <person name="Jensen O.N."/>
            <person name="Pelaez A.I."/>
            <person name="Sanchez J."/>
            <person name="Ferrer M."/>
        </authorList>
    </citation>
    <scope>NUCLEOTIDE SEQUENCE</scope>
</reference>
<gene>
    <name evidence="1" type="ORF">B2A_00115</name>
</gene>
<dbReference type="EMBL" id="AUZZ01000086">
    <property type="protein sequence ID" value="EQD69314.1"/>
    <property type="molecule type" value="Genomic_DNA"/>
</dbReference>
<sequence>MARVLLAMPEALRHFRAATAIMHSATPCCAGGRGSSGASCGVRWASICARESRRGGAVSYNGLVITVRTVRMNTAMKLAIGTRAIHAGQAPDPSTGAIMTPIYATS</sequence>
<comment type="caution">
    <text evidence="1">The sequence shown here is derived from an EMBL/GenBank/DDBJ whole genome shotgun (WGS) entry which is preliminary data.</text>
</comment>
<protein>
    <submittedName>
        <fullName evidence="1">Cys/Met metabolism, pyridoxal phosphate-dependent enzyme</fullName>
    </submittedName>
</protein>
<reference evidence="1" key="1">
    <citation type="submission" date="2013-08" db="EMBL/GenBank/DDBJ databases">
        <authorList>
            <person name="Mendez C."/>
            <person name="Richter M."/>
            <person name="Ferrer M."/>
            <person name="Sanchez J."/>
        </authorList>
    </citation>
    <scope>NUCLEOTIDE SEQUENCE</scope>
</reference>
<accession>T1CLY4</accession>
<name>T1CLY4_9ZZZZ</name>
<proteinExistence type="predicted"/>
<evidence type="ECO:0000313" key="1">
    <source>
        <dbReference type="EMBL" id="EQD69314.1"/>
    </source>
</evidence>
<organism evidence="1">
    <name type="scientific">mine drainage metagenome</name>
    <dbReference type="NCBI Taxonomy" id="410659"/>
    <lineage>
        <taxon>unclassified sequences</taxon>
        <taxon>metagenomes</taxon>
        <taxon>ecological metagenomes</taxon>
    </lineage>
</organism>
<dbReference type="AlphaFoldDB" id="T1CLY4"/>
<feature type="non-terminal residue" evidence="1">
    <location>
        <position position="106"/>
    </location>
</feature>